<evidence type="ECO:0000256" key="2">
    <source>
        <dbReference type="ARBA" id="ARBA00022091"/>
    </source>
</evidence>
<evidence type="ECO:0000256" key="1">
    <source>
        <dbReference type="ARBA" id="ARBA00002639"/>
    </source>
</evidence>
<organism evidence="4 5">
    <name type="scientific">Heracleum sosnowskyi</name>
    <dbReference type="NCBI Taxonomy" id="360622"/>
    <lineage>
        <taxon>Eukaryota</taxon>
        <taxon>Viridiplantae</taxon>
        <taxon>Streptophyta</taxon>
        <taxon>Embryophyta</taxon>
        <taxon>Tracheophyta</taxon>
        <taxon>Spermatophyta</taxon>
        <taxon>Magnoliopsida</taxon>
        <taxon>eudicotyledons</taxon>
        <taxon>Gunneridae</taxon>
        <taxon>Pentapetalae</taxon>
        <taxon>asterids</taxon>
        <taxon>campanulids</taxon>
        <taxon>Apiales</taxon>
        <taxon>Apiaceae</taxon>
        <taxon>Apioideae</taxon>
        <taxon>apioid superclade</taxon>
        <taxon>Tordylieae</taxon>
        <taxon>Tordyliinae</taxon>
        <taxon>Heracleum</taxon>
    </lineage>
</organism>
<dbReference type="Pfam" id="PF05221">
    <property type="entry name" value="AdoHcyase"/>
    <property type="match status" value="1"/>
</dbReference>
<dbReference type="EMBL" id="JAUIZM010000006">
    <property type="protein sequence ID" value="KAK1381141.1"/>
    <property type="molecule type" value="Genomic_DNA"/>
</dbReference>
<evidence type="ECO:0000256" key="3">
    <source>
        <dbReference type="ARBA" id="ARBA00033091"/>
    </source>
</evidence>
<dbReference type="SUPFAM" id="SSF52283">
    <property type="entry name" value="Formate/glycerate dehydrogenase catalytic domain-like"/>
    <property type="match status" value="1"/>
</dbReference>
<dbReference type="GO" id="GO:0004013">
    <property type="term" value="F:adenosylhomocysteinase activity"/>
    <property type="evidence" value="ECO:0007669"/>
    <property type="project" value="TreeGrafter"/>
</dbReference>
<keyword evidence="5" id="KW-1185">Reference proteome</keyword>
<protein>
    <recommendedName>
        <fullName evidence="2">Adenosylhomocysteinase</fullName>
    </recommendedName>
    <alternativeName>
        <fullName evidence="3">S-adenosyl-L-homocysteine hydrolase</fullName>
    </alternativeName>
</protein>
<comment type="function">
    <text evidence="1">Adenosylhomocysteine is a competitive inhibitor of S-adenosyl-L-methionine-dependent methyl transferase reactions; therefore adenosylhomocysteinase may play a key role in the control of methylations via regulation of the intracellular concentration of adenosylhomocysteine.</text>
</comment>
<evidence type="ECO:0000313" key="5">
    <source>
        <dbReference type="Proteomes" id="UP001237642"/>
    </source>
</evidence>
<name>A0AAD8I8T6_9APIA</name>
<accession>A0AAD8I8T6</accession>
<dbReference type="Gene3D" id="3.40.50.1480">
    <property type="entry name" value="Adenosylhomocysteinase-like"/>
    <property type="match status" value="1"/>
</dbReference>
<reference evidence="4" key="2">
    <citation type="submission" date="2023-05" db="EMBL/GenBank/DDBJ databases">
        <authorList>
            <person name="Schelkunov M.I."/>
        </authorList>
    </citation>
    <scope>NUCLEOTIDE SEQUENCE</scope>
    <source>
        <strain evidence="4">Hsosn_3</strain>
        <tissue evidence="4">Leaf</tissue>
    </source>
</reference>
<proteinExistence type="predicted"/>
<dbReference type="GO" id="GO:0033353">
    <property type="term" value="P:S-adenosylmethionine cycle"/>
    <property type="evidence" value="ECO:0007669"/>
    <property type="project" value="TreeGrafter"/>
</dbReference>
<dbReference type="GO" id="GO:0005829">
    <property type="term" value="C:cytosol"/>
    <property type="evidence" value="ECO:0007669"/>
    <property type="project" value="TreeGrafter"/>
</dbReference>
<reference evidence="4" key="1">
    <citation type="submission" date="2023-02" db="EMBL/GenBank/DDBJ databases">
        <title>Genome of toxic invasive species Heracleum sosnowskyi carries increased number of genes despite the absence of recent whole-genome duplications.</title>
        <authorList>
            <person name="Schelkunov M."/>
            <person name="Shtratnikova V."/>
            <person name="Makarenko M."/>
            <person name="Klepikova A."/>
            <person name="Omelchenko D."/>
            <person name="Novikova G."/>
            <person name="Obukhova E."/>
            <person name="Bogdanov V."/>
            <person name="Penin A."/>
            <person name="Logacheva M."/>
        </authorList>
    </citation>
    <scope>NUCLEOTIDE SEQUENCE</scope>
    <source>
        <strain evidence="4">Hsosn_3</strain>
        <tissue evidence="4">Leaf</tissue>
    </source>
</reference>
<dbReference type="PANTHER" id="PTHR23420:SF0">
    <property type="entry name" value="ADENOSYLHOMOCYSTEINASE"/>
    <property type="match status" value="1"/>
</dbReference>
<evidence type="ECO:0000313" key="4">
    <source>
        <dbReference type="EMBL" id="KAK1381141.1"/>
    </source>
</evidence>
<dbReference type="PANTHER" id="PTHR23420">
    <property type="entry name" value="ADENOSYLHOMOCYSTEINASE"/>
    <property type="match status" value="1"/>
</dbReference>
<dbReference type="Proteomes" id="UP001237642">
    <property type="component" value="Unassembled WGS sequence"/>
</dbReference>
<dbReference type="AlphaFoldDB" id="A0AAD8I8T6"/>
<dbReference type="InterPro" id="IPR042172">
    <property type="entry name" value="Adenosylhomocyst_ase-like_sf"/>
</dbReference>
<dbReference type="InterPro" id="IPR000043">
    <property type="entry name" value="Adenosylhomocysteinase-like"/>
</dbReference>
<gene>
    <name evidence="4" type="ORF">POM88_027885</name>
</gene>
<comment type="caution">
    <text evidence="4">The sequence shown here is derived from an EMBL/GenBank/DDBJ whole genome shotgun (WGS) entry which is preliminary data.</text>
</comment>
<sequence>MVSSGENNPLKSMVVRTLKVEIPDSMPSYSSSFSVENSGSQTKAKDLFNVDFGRLKLNEAEVNLPGLMKCRTKFGSSQPLKDLKIAGSLNVTPPNGVLIELISTLGTQVKLCSISISSTDEHVAAAIKRDSGVVFALECQTHEESWSCKASVLDFGTSGGPHLILDHCGNLPADS</sequence>